<evidence type="ECO:0008006" key="4">
    <source>
        <dbReference type="Google" id="ProtNLM"/>
    </source>
</evidence>
<evidence type="ECO:0000256" key="1">
    <source>
        <dbReference type="SAM" id="Phobius"/>
    </source>
</evidence>
<reference evidence="2 3" key="1">
    <citation type="submission" date="2022-12" db="EMBL/GenBank/DDBJ databases">
        <title>Two new species, Stenotrophomonas aracearum and Stenotrophomonas oahuensis, isolated from Anthurium (Araceae family) in Hawaii.</title>
        <authorList>
            <person name="Chunag S.C."/>
            <person name="Dobhal S."/>
            <person name="Alvarez A."/>
            <person name="Arif M."/>
        </authorList>
    </citation>
    <scope>NUCLEOTIDE SEQUENCE [LARGE SCALE GENOMIC DNA]</scope>
    <source>
        <strain evidence="2 3">A5588</strain>
    </source>
</reference>
<keyword evidence="3" id="KW-1185">Reference proteome</keyword>
<feature type="transmembrane region" description="Helical" evidence="1">
    <location>
        <begin position="46"/>
        <end position="67"/>
    </location>
</feature>
<evidence type="ECO:0000313" key="2">
    <source>
        <dbReference type="EMBL" id="WNH47067.1"/>
    </source>
</evidence>
<gene>
    <name evidence="2" type="ORF">PDM28_10120</name>
</gene>
<keyword evidence="1" id="KW-0812">Transmembrane</keyword>
<protein>
    <recommendedName>
        <fullName evidence="4">Transmembrane protein</fullName>
    </recommendedName>
</protein>
<feature type="transmembrane region" description="Helical" evidence="1">
    <location>
        <begin position="72"/>
        <end position="91"/>
    </location>
</feature>
<keyword evidence="1" id="KW-1133">Transmembrane helix</keyword>
<dbReference type="RefSeq" id="WP_311181845.1">
    <property type="nucleotide sequence ID" value="NZ_CP115543.1"/>
</dbReference>
<dbReference type="Proteomes" id="UP001305421">
    <property type="component" value="Chromosome"/>
</dbReference>
<proteinExistence type="predicted"/>
<evidence type="ECO:0000313" key="3">
    <source>
        <dbReference type="Proteomes" id="UP001305421"/>
    </source>
</evidence>
<sequence length="96" mass="10593">MAGIIGDLLEGIVDFVTDVWLLRRQRSARGRPQNAWQDDAADMVVLNAWAIGLGIAAFAVAALMFFLLKLPLWLCMAPIVAVGIYVGYRWFALARA</sequence>
<accession>A0ABY9Y880</accession>
<name>A0ABY9Y880_9GAMM</name>
<organism evidence="2 3">
    <name type="scientific">Stenotrophomonas aracearum</name>
    <dbReference type="NCBI Taxonomy" id="3003272"/>
    <lineage>
        <taxon>Bacteria</taxon>
        <taxon>Pseudomonadati</taxon>
        <taxon>Pseudomonadota</taxon>
        <taxon>Gammaproteobacteria</taxon>
        <taxon>Lysobacterales</taxon>
        <taxon>Lysobacteraceae</taxon>
        <taxon>Stenotrophomonas</taxon>
    </lineage>
</organism>
<dbReference type="EMBL" id="CP115543">
    <property type="protein sequence ID" value="WNH47067.1"/>
    <property type="molecule type" value="Genomic_DNA"/>
</dbReference>
<keyword evidence="1" id="KW-0472">Membrane</keyword>